<organism evidence="2 3">
    <name type="scientific">Dermatophagoides pteronyssinus</name>
    <name type="common">European house dust mite</name>
    <dbReference type="NCBI Taxonomy" id="6956"/>
    <lineage>
        <taxon>Eukaryota</taxon>
        <taxon>Metazoa</taxon>
        <taxon>Ecdysozoa</taxon>
        <taxon>Arthropoda</taxon>
        <taxon>Chelicerata</taxon>
        <taxon>Arachnida</taxon>
        <taxon>Acari</taxon>
        <taxon>Acariformes</taxon>
        <taxon>Sarcoptiformes</taxon>
        <taxon>Astigmata</taxon>
        <taxon>Psoroptidia</taxon>
        <taxon>Analgoidea</taxon>
        <taxon>Pyroglyphidae</taxon>
        <taxon>Dermatophagoidinae</taxon>
        <taxon>Dermatophagoides</taxon>
    </lineage>
</organism>
<dbReference type="Proteomes" id="UP000887458">
    <property type="component" value="Unassembled WGS sequence"/>
</dbReference>
<dbReference type="EMBL" id="NJHN03000058">
    <property type="protein sequence ID" value="KAH9419626.1"/>
    <property type="molecule type" value="Genomic_DNA"/>
</dbReference>
<evidence type="ECO:0000256" key="1">
    <source>
        <dbReference type="SAM" id="Phobius"/>
    </source>
</evidence>
<reference evidence="2 3" key="1">
    <citation type="journal article" date="2018" name="J. Allergy Clin. Immunol.">
        <title>High-quality assembly of Dermatophagoides pteronyssinus genome and transcriptome reveals a wide range of novel allergens.</title>
        <authorList>
            <person name="Liu X.Y."/>
            <person name="Yang K.Y."/>
            <person name="Wang M.Q."/>
            <person name="Kwok J.S."/>
            <person name="Zeng X."/>
            <person name="Yang Z."/>
            <person name="Xiao X.J."/>
            <person name="Lau C.P."/>
            <person name="Li Y."/>
            <person name="Huang Z.M."/>
            <person name="Ba J.G."/>
            <person name="Yim A.K."/>
            <person name="Ouyang C.Y."/>
            <person name="Ngai S.M."/>
            <person name="Chan T.F."/>
            <person name="Leung E.L."/>
            <person name="Liu L."/>
            <person name="Liu Z.G."/>
            <person name="Tsui S.K."/>
        </authorList>
    </citation>
    <scope>NUCLEOTIDE SEQUENCE [LARGE SCALE GENOMIC DNA]</scope>
    <source>
        <strain evidence="2">Derp</strain>
    </source>
</reference>
<protein>
    <submittedName>
        <fullName evidence="2">Uncharacterized protein</fullName>
    </submittedName>
</protein>
<reference evidence="2 3" key="2">
    <citation type="journal article" date="2022" name="Mol. Biol. Evol.">
        <title>Comparative Genomics Reveals Insights into the Divergent Evolution of Astigmatic Mites and Household Pest Adaptations.</title>
        <authorList>
            <person name="Xiong Q."/>
            <person name="Wan A.T."/>
            <person name="Liu X."/>
            <person name="Fung C.S."/>
            <person name="Xiao X."/>
            <person name="Malainual N."/>
            <person name="Hou J."/>
            <person name="Wang L."/>
            <person name="Wang M."/>
            <person name="Yang K.Y."/>
            <person name="Cui Y."/>
            <person name="Leung E.L."/>
            <person name="Nong W."/>
            <person name="Shin S.K."/>
            <person name="Au S.W."/>
            <person name="Jeong K.Y."/>
            <person name="Chew F.T."/>
            <person name="Hui J.H."/>
            <person name="Leung T.F."/>
            <person name="Tungtrongchitr A."/>
            <person name="Zhong N."/>
            <person name="Liu Z."/>
            <person name="Tsui S.K."/>
        </authorList>
    </citation>
    <scope>NUCLEOTIDE SEQUENCE [LARGE SCALE GENOMIC DNA]</scope>
    <source>
        <strain evidence="2">Derp</strain>
    </source>
</reference>
<comment type="caution">
    <text evidence="2">The sequence shown here is derived from an EMBL/GenBank/DDBJ whole genome shotgun (WGS) entry which is preliminary data.</text>
</comment>
<keyword evidence="1" id="KW-0812">Transmembrane</keyword>
<accession>A0ABQ8JAJ2</accession>
<gene>
    <name evidence="2" type="ORF">DERP_009684</name>
</gene>
<keyword evidence="3" id="KW-1185">Reference proteome</keyword>
<feature type="transmembrane region" description="Helical" evidence="1">
    <location>
        <begin position="50"/>
        <end position="67"/>
    </location>
</feature>
<keyword evidence="1" id="KW-1133">Transmembrane helix</keyword>
<name>A0ABQ8JAJ2_DERPT</name>
<evidence type="ECO:0000313" key="2">
    <source>
        <dbReference type="EMBL" id="KAH9419626.1"/>
    </source>
</evidence>
<proteinExistence type="predicted"/>
<sequence>MKFMFLKSRKKYGEKMEYFFEIAIIIKYMSNMKNISTGSKNYTKNPTSRLLFLLNANGTIAIYIYLYI</sequence>
<evidence type="ECO:0000313" key="3">
    <source>
        <dbReference type="Proteomes" id="UP000887458"/>
    </source>
</evidence>
<keyword evidence="1" id="KW-0472">Membrane</keyword>